<dbReference type="InterPro" id="IPR002781">
    <property type="entry name" value="TM_pro_TauE-like"/>
</dbReference>
<dbReference type="Pfam" id="PF01925">
    <property type="entry name" value="TauE"/>
    <property type="match status" value="2"/>
</dbReference>
<gene>
    <name evidence="8" type="ORF">GCM10023235_15490</name>
</gene>
<feature type="region of interest" description="Disordered" evidence="7">
    <location>
        <begin position="121"/>
        <end position="266"/>
    </location>
</feature>
<feature type="compositionally biased region" description="Low complexity" evidence="7">
    <location>
        <begin position="157"/>
        <end position="166"/>
    </location>
</feature>
<feature type="transmembrane region" description="Helical" evidence="6">
    <location>
        <begin position="360"/>
        <end position="378"/>
    </location>
</feature>
<evidence type="ECO:0000256" key="4">
    <source>
        <dbReference type="ARBA" id="ARBA00022989"/>
    </source>
</evidence>
<dbReference type="PANTHER" id="PTHR43701:SF2">
    <property type="entry name" value="MEMBRANE TRANSPORTER PROTEIN YJNA-RELATED"/>
    <property type="match status" value="1"/>
</dbReference>
<comment type="subcellular location">
    <subcellularLocation>
        <location evidence="6">Cell membrane</location>
        <topology evidence="6">Multi-pass membrane protein</topology>
    </subcellularLocation>
    <subcellularLocation>
        <location evidence="1">Membrane</location>
        <topology evidence="1">Multi-pass membrane protein</topology>
    </subcellularLocation>
</comment>
<organism evidence="8 9">
    <name type="scientific">Kitasatospora terrestris</name>
    <dbReference type="NCBI Taxonomy" id="258051"/>
    <lineage>
        <taxon>Bacteria</taxon>
        <taxon>Bacillati</taxon>
        <taxon>Actinomycetota</taxon>
        <taxon>Actinomycetes</taxon>
        <taxon>Kitasatosporales</taxon>
        <taxon>Streptomycetaceae</taxon>
        <taxon>Kitasatospora</taxon>
    </lineage>
</organism>
<evidence type="ECO:0000256" key="3">
    <source>
        <dbReference type="ARBA" id="ARBA00022692"/>
    </source>
</evidence>
<reference evidence="9" key="1">
    <citation type="journal article" date="2019" name="Int. J. Syst. Evol. Microbiol.">
        <title>The Global Catalogue of Microorganisms (GCM) 10K type strain sequencing project: providing services to taxonomists for standard genome sequencing and annotation.</title>
        <authorList>
            <consortium name="The Broad Institute Genomics Platform"/>
            <consortium name="The Broad Institute Genome Sequencing Center for Infectious Disease"/>
            <person name="Wu L."/>
            <person name="Ma J."/>
        </authorList>
    </citation>
    <scope>NUCLEOTIDE SEQUENCE [LARGE SCALE GENOMIC DNA]</scope>
    <source>
        <strain evidence="9">JCM 13006</strain>
    </source>
</reference>
<feature type="transmembrane region" description="Helical" evidence="6">
    <location>
        <begin position="35"/>
        <end position="62"/>
    </location>
</feature>
<keyword evidence="6" id="KW-1003">Cell membrane</keyword>
<feature type="compositionally biased region" description="Low complexity" evidence="7">
    <location>
        <begin position="121"/>
        <end position="141"/>
    </location>
</feature>
<feature type="transmembrane region" description="Helical" evidence="6">
    <location>
        <begin position="97"/>
        <end position="116"/>
    </location>
</feature>
<feature type="transmembrane region" description="Helical" evidence="6">
    <location>
        <begin position="330"/>
        <end position="348"/>
    </location>
</feature>
<evidence type="ECO:0000256" key="5">
    <source>
        <dbReference type="ARBA" id="ARBA00023136"/>
    </source>
</evidence>
<dbReference type="InterPro" id="IPR051598">
    <property type="entry name" value="TSUP/Inactive_protease-like"/>
</dbReference>
<dbReference type="PANTHER" id="PTHR43701">
    <property type="entry name" value="MEMBRANE TRANSPORTER PROTEIN MJ0441-RELATED"/>
    <property type="match status" value="1"/>
</dbReference>
<dbReference type="EMBL" id="BAABIS010000001">
    <property type="protein sequence ID" value="GAA4840793.1"/>
    <property type="molecule type" value="Genomic_DNA"/>
</dbReference>
<keyword evidence="9" id="KW-1185">Reference proteome</keyword>
<evidence type="ECO:0000256" key="7">
    <source>
        <dbReference type="SAM" id="MobiDB-lite"/>
    </source>
</evidence>
<dbReference type="Proteomes" id="UP001501752">
    <property type="component" value="Unassembled WGS sequence"/>
</dbReference>
<evidence type="ECO:0000313" key="9">
    <source>
        <dbReference type="Proteomes" id="UP001501752"/>
    </source>
</evidence>
<comment type="caution">
    <text evidence="8">The sequence shown here is derived from an EMBL/GenBank/DDBJ whole genome shotgun (WGS) entry which is preliminary data.</text>
</comment>
<feature type="compositionally biased region" description="Low complexity" evidence="7">
    <location>
        <begin position="184"/>
        <end position="215"/>
    </location>
</feature>
<keyword evidence="3 6" id="KW-0812">Transmembrane</keyword>
<accession>A0ABP9DGK4</accession>
<evidence type="ECO:0000256" key="2">
    <source>
        <dbReference type="ARBA" id="ARBA00009142"/>
    </source>
</evidence>
<evidence type="ECO:0000256" key="1">
    <source>
        <dbReference type="ARBA" id="ARBA00004141"/>
    </source>
</evidence>
<sequence length="382" mass="36389">MTAVLLALAAGAVVGLALGGLGGGGSMLAVPALIYLLGVGPATAATAGLLIVAATAASGLLAHARAGRVRWRTGALFTATGLPAAALGGTLSGHAPAALLTAAFAALAALAAWRMLAATRKPATRTSATRTPAARNATAPGTPAPAPRQLQPVPAGAATRAATSDTARSDAPHAAPGIARPDHATAPAGAAPAPGLAPLAEPATGTAPAATSQTARTDASDTPANPARPTRTAASDTARLAAAAAAADVSEPRPTSARSGTPGRGRTALTGAGLGLTTGLLGVGGGFLAVPALVSGLALSMAEATGTSLLVIAANSLAALVPRLGAAGDVPWAVVGPFAAAAVLGAWDGKRLAAKVSGRALQRVFASALLAVAALMLADAVL</sequence>
<feature type="transmembrane region" description="Helical" evidence="6">
    <location>
        <begin position="74"/>
        <end position="91"/>
    </location>
</feature>
<evidence type="ECO:0000256" key="6">
    <source>
        <dbReference type="RuleBase" id="RU363041"/>
    </source>
</evidence>
<keyword evidence="4 6" id="KW-1133">Transmembrane helix</keyword>
<comment type="similarity">
    <text evidence="2 6">Belongs to the 4-toluene sulfonate uptake permease (TSUP) (TC 2.A.102) family.</text>
</comment>
<evidence type="ECO:0000313" key="8">
    <source>
        <dbReference type="EMBL" id="GAA4840793.1"/>
    </source>
</evidence>
<keyword evidence="5 6" id="KW-0472">Membrane</keyword>
<name>A0ABP9DGK4_9ACTN</name>
<feature type="transmembrane region" description="Helical" evidence="6">
    <location>
        <begin position="268"/>
        <end position="294"/>
    </location>
</feature>
<proteinExistence type="inferred from homology"/>
<protein>
    <recommendedName>
        <fullName evidence="6">Probable membrane transporter protein</fullName>
    </recommendedName>
</protein>
<feature type="compositionally biased region" description="Low complexity" evidence="7">
    <location>
        <begin position="222"/>
        <end position="248"/>
    </location>
</feature>